<dbReference type="Pfam" id="PF19777">
    <property type="entry name" value="DUF6263"/>
    <property type="match status" value="1"/>
</dbReference>
<gene>
    <name evidence="2" type="ORF">CRI94_06745</name>
</gene>
<keyword evidence="1" id="KW-0732">Signal</keyword>
<sequence>MSRTRWLLVLAAVCAVVLTGCSGAEEGADAATPQPLLLTPSDGDVFTTESTLDQTIEMTIMGQTVEIMQTIQENTEWRVGTESSDGTVDVQVTTTRFQLTQEGPDSFEQYDSDDPDAVPQSDLAVRMAALANVPVRMRITPTGEITITGGMDALYNNMADLSGAQSRTERDSIRAYFRNAFPTEELAQEYESDLPAYTSEPVAPGSTWTVHATTSFLAPIRFDGSMRLDSLTGHRAFISGRGDVQSVPVDSVSGSINGPFQDVDLSGTRTVSSALHRRTGFPIRRTVEQRVSGDGVIRSGGGDLKAQVTLTSTISQTANVQSPSEAIP</sequence>
<accession>A0A2A8CYJ5</accession>
<keyword evidence="3" id="KW-1185">Reference proteome</keyword>
<proteinExistence type="predicted"/>
<dbReference type="Proteomes" id="UP000220102">
    <property type="component" value="Unassembled WGS sequence"/>
</dbReference>
<dbReference type="AlphaFoldDB" id="A0A2A8CYJ5"/>
<protein>
    <submittedName>
        <fullName evidence="2">Uncharacterized protein</fullName>
    </submittedName>
</protein>
<feature type="chain" id="PRO_5012225014" evidence="1">
    <location>
        <begin position="25"/>
        <end position="328"/>
    </location>
</feature>
<evidence type="ECO:0000313" key="2">
    <source>
        <dbReference type="EMBL" id="PEN13765.1"/>
    </source>
</evidence>
<evidence type="ECO:0000256" key="1">
    <source>
        <dbReference type="SAM" id="SignalP"/>
    </source>
</evidence>
<dbReference type="InterPro" id="IPR046230">
    <property type="entry name" value="DUF6263"/>
</dbReference>
<comment type="caution">
    <text evidence="2">The sequence shown here is derived from an EMBL/GenBank/DDBJ whole genome shotgun (WGS) entry which is preliminary data.</text>
</comment>
<organism evidence="2 3">
    <name type="scientific">Longibacter salinarum</name>
    <dbReference type="NCBI Taxonomy" id="1850348"/>
    <lineage>
        <taxon>Bacteria</taxon>
        <taxon>Pseudomonadati</taxon>
        <taxon>Rhodothermota</taxon>
        <taxon>Rhodothermia</taxon>
        <taxon>Rhodothermales</taxon>
        <taxon>Salisaetaceae</taxon>
        <taxon>Longibacter</taxon>
    </lineage>
</organism>
<evidence type="ECO:0000313" key="3">
    <source>
        <dbReference type="Proteomes" id="UP000220102"/>
    </source>
</evidence>
<name>A0A2A8CYJ5_9BACT</name>
<dbReference type="RefSeq" id="WP_098074928.1">
    <property type="nucleotide sequence ID" value="NZ_PDEQ01000003.1"/>
</dbReference>
<dbReference type="PROSITE" id="PS51257">
    <property type="entry name" value="PROKAR_LIPOPROTEIN"/>
    <property type="match status" value="1"/>
</dbReference>
<dbReference type="EMBL" id="PDEQ01000003">
    <property type="protein sequence ID" value="PEN13765.1"/>
    <property type="molecule type" value="Genomic_DNA"/>
</dbReference>
<reference evidence="2 3" key="1">
    <citation type="submission" date="2017-10" db="EMBL/GenBank/DDBJ databases">
        <title>Draft genome of Longibacter Salinarum.</title>
        <authorList>
            <person name="Goh K.M."/>
            <person name="Shamsir M.S."/>
            <person name="Lim S.W."/>
        </authorList>
    </citation>
    <scope>NUCLEOTIDE SEQUENCE [LARGE SCALE GENOMIC DNA]</scope>
    <source>
        <strain evidence="2 3">KCTC 52045</strain>
    </source>
</reference>
<feature type="signal peptide" evidence="1">
    <location>
        <begin position="1"/>
        <end position="24"/>
    </location>
</feature>